<sequence length="24" mass="2836">MFCCFLFVNTFSPLFAEAPLYLYV</sequence>
<name>A0A0E9WHX5_ANGAN</name>
<proteinExistence type="predicted"/>
<protein>
    <submittedName>
        <fullName evidence="1">Uncharacterized protein</fullName>
    </submittedName>
</protein>
<evidence type="ECO:0000313" key="1">
    <source>
        <dbReference type="EMBL" id="JAH89994.1"/>
    </source>
</evidence>
<dbReference type="AlphaFoldDB" id="A0A0E9WHX5"/>
<accession>A0A0E9WHX5</accession>
<reference evidence="1" key="2">
    <citation type="journal article" date="2015" name="Fish Shellfish Immunol.">
        <title>Early steps in the European eel (Anguilla anguilla)-Vibrio vulnificus interaction in the gills: Role of the RtxA13 toxin.</title>
        <authorList>
            <person name="Callol A."/>
            <person name="Pajuelo D."/>
            <person name="Ebbesson L."/>
            <person name="Teles M."/>
            <person name="MacKenzie S."/>
            <person name="Amaro C."/>
        </authorList>
    </citation>
    <scope>NUCLEOTIDE SEQUENCE</scope>
</reference>
<organism evidence="1">
    <name type="scientific">Anguilla anguilla</name>
    <name type="common">European freshwater eel</name>
    <name type="synonym">Muraena anguilla</name>
    <dbReference type="NCBI Taxonomy" id="7936"/>
    <lineage>
        <taxon>Eukaryota</taxon>
        <taxon>Metazoa</taxon>
        <taxon>Chordata</taxon>
        <taxon>Craniata</taxon>
        <taxon>Vertebrata</taxon>
        <taxon>Euteleostomi</taxon>
        <taxon>Actinopterygii</taxon>
        <taxon>Neopterygii</taxon>
        <taxon>Teleostei</taxon>
        <taxon>Anguilliformes</taxon>
        <taxon>Anguillidae</taxon>
        <taxon>Anguilla</taxon>
    </lineage>
</organism>
<dbReference type="EMBL" id="GBXM01018583">
    <property type="protein sequence ID" value="JAH89994.1"/>
    <property type="molecule type" value="Transcribed_RNA"/>
</dbReference>
<reference evidence="1" key="1">
    <citation type="submission" date="2014-11" db="EMBL/GenBank/DDBJ databases">
        <authorList>
            <person name="Amaro Gonzalez C."/>
        </authorList>
    </citation>
    <scope>NUCLEOTIDE SEQUENCE</scope>
</reference>